<reference evidence="2 3" key="1">
    <citation type="journal article" date="2023" name="Arcadia Sci">
        <title>De novo assembly of a long-read Amblyomma americanum tick genome.</title>
        <authorList>
            <person name="Chou S."/>
            <person name="Poskanzer K.E."/>
            <person name="Rollins M."/>
            <person name="Thuy-Boun P.S."/>
        </authorList>
    </citation>
    <scope>NUCLEOTIDE SEQUENCE [LARGE SCALE GENOMIC DNA]</scope>
    <source>
        <strain evidence="2">F_SG_1</strain>
        <tissue evidence="2">Salivary glands</tissue>
    </source>
</reference>
<name>A0AAQ4DB77_AMBAM</name>
<dbReference type="GO" id="GO:0047372">
    <property type="term" value="F:monoacylglycerol lipase activity"/>
    <property type="evidence" value="ECO:0007669"/>
    <property type="project" value="TreeGrafter"/>
</dbReference>
<evidence type="ECO:0000256" key="1">
    <source>
        <dbReference type="SAM" id="MobiDB-lite"/>
    </source>
</evidence>
<comment type="caution">
    <text evidence="2">The sequence shown here is derived from an EMBL/GenBank/DDBJ whole genome shotgun (WGS) entry which is preliminary data.</text>
</comment>
<dbReference type="GO" id="GO:0051793">
    <property type="term" value="P:medium-chain fatty acid catabolic process"/>
    <property type="evidence" value="ECO:0007669"/>
    <property type="project" value="TreeGrafter"/>
</dbReference>
<dbReference type="PANTHER" id="PTHR10794">
    <property type="entry name" value="ABHYDROLASE DOMAIN-CONTAINING PROTEIN"/>
    <property type="match status" value="1"/>
</dbReference>
<keyword evidence="3" id="KW-1185">Reference proteome</keyword>
<dbReference type="InterPro" id="IPR050960">
    <property type="entry name" value="AB_hydrolase_4_sf"/>
</dbReference>
<dbReference type="GO" id="GO:0051792">
    <property type="term" value="P:medium-chain fatty acid biosynthetic process"/>
    <property type="evidence" value="ECO:0007669"/>
    <property type="project" value="TreeGrafter"/>
</dbReference>
<dbReference type="AlphaFoldDB" id="A0AAQ4DB77"/>
<evidence type="ECO:0000313" key="2">
    <source>
        <dbReference type="EMBL" id="KAK8759717.1"/>
    </source>
</evidence>
<gene>
    <name evidence="2" type="ORF">V5799_002656</name>
</gene>
<dbReference type="GO" id="GO:0008126">
    <property type="term" value="F:acetylesterase activity"/>
    <property type="evidence" value="ECO:0007669"/>
    <property type="project" value="TreeGrafter"/>
</dbReference>
<feature type="region of interest" description="Disordered" evidence="1">
    <location>
        <begin position="151"/>
        <end position="181"/>
    </location>
</feature>
<proteinExistence type="predicted"/>
<dbReference type="PANTHER" id="PTHR10794:SF63">
    <property type="entry name" value="ALPHA_BETA HYDROLASE 1, ISOFORM A"/>
    <property type="match status" value="1"/>
</dbReference>
<organism evidence="2 3">
    <name type="scientific">Amblyomma americanum</name>
    <name type="common">Lone star tick</name>
    <dbReference type="NCBI Taxonomy" id="6943"/>
    <lineage>
        <taxon>Eukaryota</taxon>
        <taxon>Metazoa</taxon>
        <taxon>Ecdysozoa</taxon>
        <taxon>Arthropoda</taxon>
        <taxon>Chelicerata</taxon>
        <taxon>Arachnida</taxon>
        <taxon>Acari</taxon>
        <taxon>Parasitiformes</taxon>
        <taxon>Ixodida</taxon>
        <taxon>Ixodoidea</taxon>
        <taxon>Ixodidae</taxon>
        <taxon>Amblyomminae</taxon>
        <taxon>Amblyomma</taxon>
    </lineage>
</organism>
<dbReference type="EMBL" id="JARKHS020032692">
    <property type="protein sequence ID" value="KAK8759717.1"/>
    <property type="molecule type" value="Genomic_DNA"/>
</dbReference>
<evidence type="ECO:0000313" key="3">
    <source>
        <dbReference type="Proteomes" id="UP001321473"/>
    </source>
</evidence>
<sequence>MMKAGCIQLITPCLKKKNTVRSMPHMLFRGRMCVACAQGKLSTVRRPLLYLVAADDVFGSLTTLPATEIEQSPWLSAVVTPRGGHLGFVDGCLWPRLPFYSERMAAAYVAGLLTLARGPLGAKALRCLVGVEKTSATSLLLSNRLTETKQRLHRSSSALAAGGRQQDEQTGESSTSEIARRRNIVQKEVAV</sequence>
<dbReference type="Proteomes" id="UP001321473">
    <property type="component" value="Unassembled WGS sequence"/>
</dbReference>
<accession>A0AAQ4DB77</accession>
<protein>
    <submittedName>
        <fullName evidence="2">Uncharacterized protein</fullName>
    </submittedName>
</protein>